<reference evidence="2" key="1">
    <citation type="journal article" date="2020" name="Stud. Mycol.">
        <title>101 Dothideomycetes genomes: a test case for predicting lifestyles and emergence of pathogens.</title>
        <authorList>
            <person name="Haridas S."/>
            <person name="Albert R."/>
            <person name="Binder M."/>
            <person name="Bloem J."/>
            <person name="Labutti K."/>
            <person name="Salamov A."/>
            <person name="Andreopoulos B."/>
            <person name="Baker S."/>
            <person name="Barry K."/>
            <person name="Bills G."/>
            <person name="Bluhm B."/>
            <person name="Cannon C."/>
            <person name="Castanera R."/>
            <person name="Culley D."/>
            <person name="Daum C."/>
            <person name="Ezra D."/>
            <person name="Gonzalez J."/>
            <person name="Henrissat B."/>
            <person name="Kuo A."/>
            <person name="Liang C."/>
            <person name="Lipzen A."/>
            <person name="Lutzoni F."/>
            <person name="Magnuson J."/>
            <person name="Mondo S."/>
            <person name="Nolan M."/>
            <person name="Ohm R."/>
            <person name="Pangilinan J."/>
            <person name="Park H.-J."/>
            <person name="Ramirez L."/>
            <person name="Alfaro M."/>
            <person name="Sun H."/>
            <person name="Tritt A."/>
            <person name="Yoshinaga Y."/>
            <person name="Zwiers L.-H."/>
            <person name="Turgeon B."/>
            <person name="Goodwin S."/>
            <person name="Spatafora J."/>
            <person name="Crous P."/>
            <person name="Grigoriev I."/>
        </authorList>
    </citation>
    <scope>NUCLEOTIDE SEQUENCE</scope>
    <source>
        <strain evidence="2">CBS 125425</strain>
    </source>
</reference>
<keyword evidence="1" id="KW-0732">Signal</keyword>
<name>A0A9P4UTY9_9PLEO</name>
<feature type="chain" id="PRO_5040126303" evidence="1">
    <location>
        <begin position="16"/>
        <end position="319"/>
    </location>
</feature>
<accession>A0A9P4UTY9</accession>
<proteinExistence type="predicted"/>
<dbReference type="OrthoDB" id="5350342at2759"/>
<dbReference type="EMBL" id="ML996284">
    <property type="protein sequence ID" value="KAF2728337.1"/>
    <property type="molecule type" value="Genomic_DNA"/>
</dbReference>
<dbReference type="Proteomes" id="UP000799444">
    <property type="component" value="Unassembled WGS sequence"/>
</dbReference>
<dbReference type="AlphaFoldDB" id="A0A9P4UTY9"/>
<feature type="signal peptide" evidence="1">
    <location>
        <begin position="1"/>
        <end position="15"/>
    </location>
</feature>
<sequence>MKFLSVLAVLPGAFAAMRVQTFDDDNCAGNVVDIVATQAGEANENSGCSTGAFGSVRARTADPGFKCQIYSDNGCQFFIAQVTDFNCITPGGNSINCFSEDSFVNPLAGTTADVSLGLTKIPVRAAANFIRVRDRVGTVCSDKGCDPTTPEIEDSVEVLKKGQTQEECDLRGCDKAQCTSRARLSGAYDNANARDYLAGLISSALESTQEFEGQENRMLSFVQVVLNDRAGNDKGQMSITWELDCPEEEPVKNVDCDSLLATGVETALGLVPQVGEFLAPAFSVGCSLVSAAAGNQGERRSVGLTGGARRERWGGIKLN</sequence>
<organism evidence="2 3">
    <name type="scientific">Polyplosphaeria fusca</name>
    <dbReference type="NCBI Taxonomy" id="682080"/>
    <lineage>
        <taxon>Eukaryota</taxon>
        <taxon>Fungi</taxon>
        <taxon>Dikarya</taxon>
        <taxon>Ascomycota</taxon>
        <taxon>Pezizomycotina</taxon>
        <taxon>Dothideomycetes</taxon>
        <taxon>Pleosporomycetidae</taxon>
        <taxon>Pleosporales</taxon>
        <taxon>Tetraplosphaeriaceae</taxon>
        <taxon>Polyplosphaeria</taxon>
    </lineage>
</organism>
<evidence type="ECO:0000313" key="2">
    <source>
        <dbReference type="EMBL" id="KAF2728337.1"/>
    </source>
</evidence>
<protein>
    <submittedName>
        <fullName evidence="2">Uncharacterized protein</fullName>
    </submittedName>
</protein>
<comment type="caution">
    <text evidence="2">The sequence shown here is derived from an EMBL/GenBank/DDBJ whole genome shotgun (WGS) entry which is preliminary data.</text>
</comment>
<evidence type="ECO:0000256" key="1">
    <source>
        <dbReference type="SAM" id="SignalP"/>
    </source>
</evidence>
<evidence type="ECO:0000313" key="3">
    <source>
        <dbReference type="Proteomes" id="UP000799444"/>
    </source>
</evidence>
<gene>
    <name evidence="2" type="ORF">EJ04DRAFT_516666</name>
</gene>
<keyword evidence="3" id="KW-1185">Reference proteome</keyword>